<dbReference type="Proteomes" id="UP000749559">
    <property type="component" value="Unassembled WGS sequence"/>
</dbReference>
<gene>
    <name evidence="1" type="ORF">OFUS_LOCUS144</name>
</gene>
<name>A0A8S4MUK4_OWEFU</name>
<dbReference type="AlphaFoldDB" id="A0A8S4MUK4"/>
<proteinExistence type="predicted"/>
<keyword evidence="2" id="KW-1185">Reference proteome</keyword>
<evidence type="ECO:0000313" key="2">
    <source>
        <dbReference type="Proteomes" id="UP000749559"/>
    </source>
</evidence>
<evidence type="ECO:0000313" key="1">
    <source>
        <dbReference type="EMBL" id="CAH1772372.1"/>
    </source>
</evidence>
<accession>A0A8S4MUK4</accession>
<comment type="caution">
    <text evidence="1">The sequence shown here is derived from an EMBL/GenBank/DDBJ whole genome shotgun (WGS) entry which is preliminary data.</text>
</comment>
<reference evidence="1" key="1">
    <citation type="submission" date="2022-03" db="EMBL/GenBank/DDBJ databases">
        <authorList>
            <person name="Martin C."/>
        </authorList>
    </citation>
    <scope>NUCLEOTIDE SEQUENCE</scope>
</reference>
<protein>
    <submittedName>
        <fullName evidence="1">Uncharacterized protein</fullName>
    </submittedName>
</protein>
<sequence>MPVNFCIAKMGFLSDHKWHACYMYLLCLALIVITEAQRWENHDPWKIGEFELNVKIMIDTERSSLSDFVMEKELTQPCKETKILLVAGIRELSTREFHLNDELTEIMRMTMKDMKTFKNIKNSLQAIVHKNLDMMQPRLAWYYNHKECKQDENGDYCFTQVDYTLKFFNTYKLKGQKQMKKVTFKDYFQYRIKRNSTKAKSDSYHAKGKKHITIVIKHVFTEKSIVSSLAYNIWTFFFGKAEDIDDSIMIIIPSFESTTEHDQKVAHLWKNFDPWKIREFEITARFEVEPERSRLSGNQIEEALKQPSNEAKHHLIEDLRNLTHLEFHPNDEVTNIIKQMLKGFKTFTNIKNSLKLVVHESLNTKQPRLAWFYDRSECSKDDTGDYCMTRVNVELKLIIPNKKQNVKQKEMTFEKSFIYGITATPSEASDLSDRVRKPLFVKIRHSTEMSMIVLQPL</sequence>
<dbReference type="EMBL" id="CAIIXF020000001">
    <property type="protein sequence ID" value="CAH1772372.1"/>
    <property type="molecule type" value="Genomic_DNA"/>
</dbReference>
<organism evidence="1 2">
    <name type="scientific">Owenia fusiformis</name>
    <name type="common">Polychaete worm</name>
    <dbReference type="NCBI Taxonomy" id="6347"/>
    <lineage>
        <taxon>Eukaryota</taxon>
        <taxon>Metazoa</taxon>
        <taxon>Spiralia</taxon>
        <taxon>Lophotrochozoa</taxon>
        <taxon>Annelida</taxon>
        <taxon>Polychaeta</taxon>
        <taxon>Sedentaria</taxon>
        <taxon>Canalipalpata</taxon>
        <taxon>Sabellida</taxon>
        <taxon>Oweniida</taxon>
        <taxon>Oweniidae</taxon>
        <taxon>Owenia</taxon>
    </lineage>
</organism>